<reference evidence="1" key="1">
    <citation type="submission" date="2019-09" db="EMBL/GenBank/DDBJ databases">
        <authorList>
            <person name="Hjerde E."/>
        </authorList>
    </citation>
    <scope>NUCLEOTIDE SEQUENCE</scope>
    <source>
        <strain evidence="1">06/09/160</strain>
    </source>
</reference>
<sequence>MDKYGDHEKQAPTLPTSTLPWWMDGSTLAEDLKEPHFLAKGVMCFWQKCKGWLLYPLAQLDPMSCSEQLLSVLAWDRDITRFKDEPTELFRKRVKYAFVNARDAGEKAGFIRIFQRLGIGQIEIDERVPNRDWDVITLRLSDSQLSENADLLAVLIQHYGRTCRRYEYQIITPTDFTLDVAPLDWDHQCHVAVLEE</sequence>
<evidence type="ECO:0008006" key="2">
    <source>
        <dbReference type="Google" id="ProtNLM"/>
    </source>
</evidence>
<accession>A0A5Q4YZM0</accession>
<organism evidence="1">
    <name type="scientific">Aliivibrio wodanis</name>
    <dbReference type="NCBI Taxonomy" id="80852"/>
    <lineage>
        <taxon>Bacteria</taxon>
        <taxon>Pseudomonadati</taxon>
        <taxon>Pseudomonadota</taxon>
        <taxon>Gammaproteobacteria</taxon>
        <taxon>Vibrionales</taxon>
        <taxon>Vibrionaceae</taxon>
        <taxon>Aliivibrio</taxon>
    </lineage>
</organism>
<dbReference type="EMBL" id="LR721750">
    <property type="protein sequence ID" value="VVV04433.1"/>
    <property type="molecule type" value="Genomic_DNA"/>
</dbReference>
<evidence type="ECO:0000313" key="1">
    <source>
        <dbReference type="EMBL" id="VVV04433.1"/>
    </source>
</evidence>
<protein>
    <recommendedName>
        <fullName evidence="2">Phage tail protein</fullName>
    </recommendedName>
</protein>
<gene>
    <name evidence="1" type="ORF">AW0309160_01828</name>
</gene>
<name>A0A5Q4YZM0_9GAMM</name>
<dbReference type="AlphaFoldDB" id="A0A5Q4YZM0"/>
<dbReference type="Pfam" id="PF09684">
    <property type="entry name" value="Tail_P2_I"/>
    <property type="match status" value="1"/>
</dbReference>
<dbReference type="InterPro" id="IPR006521">
    <property type="entry name" value="Tail_protein_I"/>
</dbReference>
<proteinExistence type="predicted"/>